<dbReference type="SUPFAM" id="SSF56112">
    <property type="entry name" value="Protein kinase-like (PK-like)"/>
    <property type="match status" value="1"/>
</dbReference>
<name>A0ABU4VK28_9ACTN</name>
<accession>A0ABU4VK28</accession>
<protein>
    <submittedName>
        <fullName evidence="2">Phosphotransferase</fullName>
    </submittedName>
</protein>
<keyword evidence="3" id="KW-1185">Reference proteome</keyword>
<dbReference type="EMBL" id="JAXAVX010000003">
    <property type="protein sequence ID" value="MDX8151815.1"/>
    <property type="molecule type" value="Genomic_DNA"/>
</dbReference>
<dbReference type="InterPro" id="IPR002575">
    <property type="entry name" value="Aminoglycoside_PTrfase"/>
</dbReference>
<dbReference type="Proteomes" id="UP001277761">
    <property type="component" value="Unassembled WGS sequence"/>
</dbReference>
<reference evidence="2 3" key="1">
    <citation type="submission" date="2023-11" db="EMBL/GenBank/DDBJ databases">
        <authorList>
            <person name="Xu M."/>
            <person name="Jiang T."/>
        </authorList>
    </citation>
    <scope>NUCLEOTIDE SEQUENCE [LARGE SCALE GENOMIC DNA]</scope>
    <source>
        <strain evidence="2 3">SD</strain>
    </source>
</reference>
<sequence length="194" mass="21840">MGRRARARRHRHAVPALLETCGDLVDPAVRRDPARSWSAFLASVQRHHDVAPTVLHNDVHLGNWFRDATGRLGLCDWQAVVLGDGARDVAYALSTVLRVEDRRRWEDDLLDLYRDELAARGGPRIDADALRIRYRQQLWGALAFWAPTYHPPRLMPGDMQPRAISGEMLRRISAALVDHDAFAALDARAQGAGR</sequence>
<evidence type="ECO:0000313" key="3">
    <source>
        <dbReference type="Proteomes" id="UP001277761"/>
    </source>
</evidence>
<proteinExistence type="predicted"/>
<evidence type="ECO:0000313" key="2">
    <source>
        <dbReference type="EMBL" id="MDX8151815.1"/>
    </source>
</evidence>
<feature type="domain" description="Aminoglycoside phosphotransferase" evidence="1">
    <location>
        <begin position="14"/>
        <end position="117"/>
    </location>
</feature>
<comment type="caution">
    <text evidence="2">The sequence shown here is derived from an EMBL/GenBank/DDBJ whole genome shotgun (WGS) entry which is preliminary data.</text>
</comment>
<dbReference type="InterPro" id="IPR011009">
    <property type="entry name" value="Kinase-like_dom_sf"/>
</dbReference>
<dbReference type="Gene3D" id="3.90.1200.10">
    <property type="match status" value="1"/>
</dbReference>
<dbReference type="RefSeq" id="WP_319953967.1">
    <property type="nucleotide sequence ID" value="NZ_JAXAVX010000003.1"/>
</dbReference>
<organism evidence="2 3">
    <name type="scientific">Patulibacter brassicae</name>
    <dbReference type="NCBI Taxonomy" id="1705717"/>
    <lineage>
        <taxon>Bacteria</taxon>
        <taxon>Bacillati</taxon>
        <taxon>Actinomycetota</taxon>
        <taxon>Thermoleophilia</taxon>
        <taxon>Solirubrobacterales</taxon>
        <taxon>Patulibacteraceae</taxon>
        <taxon>Patulibacter</taxon>
    </lineage>
</organism>
<dbReference type="Pfam" id="PF01636">
    <property type="entry name" value="APH"/>
    <property type="match status" value="1"/>
</dbReference>
<evidence type="ECO:0000259" key="1">
    <source>
        <dbReference type="Pfam" id="PF01636"/>
    </source>
</evidence>
<gene>
    <name evidence="2" type="ORF">SK069_09440</name>
</gene>